<accession>A0A914X5R4</accession>
<evidence type="ECO:0000313" key="3">
    <source>
        <dbReference type="WBParaSite" id="PSAMB.scaffold646size44613.g7647.t1"/>
    </source>
</evidence>
<keyword evidence="2" id="KW-1185">Reference proteome</keyword>
<evidence type="ECO:0000256" key="1">
    <source>
        <dbReference type="SAM" id="SignalP"/>
    </source>
</evidence>
<reference evidence="3" key="1">
    <citation type="submission" date="2022-11" db="UniProtKB">
        <authorList>
            <consortium name="WormBaseParasite"/>
        </authorList>
    </citation>
    <scope>IDENTIFICATION</scope>
</reference>
<feature type="chain" id="PRO_5038033800" evidence="1">
    <location>
        <begin position="23"/>
        <end position="229"/>
    </location>
</feature>
<dbReference type="PANTHER" id="PTHR34311">
    <property type="entry name" value="PROTEIN CBG21698-RELATED"/>
    <property type="match status" value="1"/>
</dbReference>
<evidence type="ECO:0000313" key="2">
    <source>
        <dbReference type="Proteomes" id="UP000887566"/>
    </source>
</evidence>
<dbReference type="Proteomes" id="UP000887566">
    <property type="component" value="Unplaced"/>
</dbReference>
<dbReference type="WBParaSite" id="PSAMB.scaffold646size44613.g7647.t1">
    <property type="protein sequence ID" value="PSAMB.scaffold646size44613.g7647.t1"/>
    <property type="gene ID" value="PSAMB.scaffold646size44613.g7647"/>
</dbReference>
<organism evidence="2 3">
    <name type="scientific">Plectus sambesii</name>
    <dbReference type="NCBI Taxonomy" id="2011161"/>
    <lineage>
        <taxon>Eukaryota</taxon>
        <taxon>Metazoa</taxon>
        <taxon>Ecdysozoa</taxon>
        <taxon>Nematoda</taxon>
        <taxon>Chromadorea</taxon>
        <taxon>Plectida</taxon>
        <taxon>Plectina</taxon>
        <taxon>Plectoidea</taxon>
        <taxon>Plectidae</taxon>
        <taxon>Plectus</taxon>
    </lineage>
</organism>
<keyword evidence="1" id="KW-0732">Signal</keyword>
<feature type="signal peptide" evidence="1">
    <location>
        <begin position="1"/>
        <end position="22"/>
    </location>
</feature>
<proteinExistence type="predicted"/>
<protein>
    <submittedName>
        <fullName evidence="3">Uncharacterized protein</fullName>
    </submittedName>
</protein>
<dbReference type="AlphaFoldDB" id="A0A914X5R4"/>
<sequence length="229" mass="25240">MSLRTVVVWLFAFLFGFQSSNAQFTSCNFIELTKCQATFNDALNIPANLDWKTVPSLRLNVEGLYETSNTTGLLSVCRAFKEFKTCFSTGATGYSNCISVLGLLIDGNFQSTMITPKQAFDYVKLFTQFDFACGAGMAPFMNSYACMSQVFKSQRTTLNSCLTTFDNSVASDPKEACAYGANAQQCYSQPFMTACGQQAAWWGCEYERMGVSVAYPQCTSNYCQLVTSG</sequence>
<name>A0A914X5R4_9BILA</name>
<dbReference type="PANTHER" id="PTHR34311:SF6">
    <property type="entry name" value="NEMATODE SPECIFIC PEPTIDE FAMILY"/>
    <property type="match status" value="1"/>
</dbReference>